<dbReference type="SUPFAM" id="SSF52402">
    <property type="entry name" value="Adenine nucleotide alpha hydrolases-like"/>
    <property type="match status" value="1"/>
</dbReference>
<accession>A0A1F6G5Z1</accession>
<name>A0A1F6G5Z1_9PROT</name>
<dbReference type="STRING" id="1817772.A2527_04715"/>
<dbReference type="Pfam" id="PF02540">
    <property type="entry name" value="NAD_synthase"/>
    <property type="match status" value="1"/>
</dbReference>
<dbReference type="GO" id="GO:0016874">
    <property type="term" value="F:ligase activity"/>
    <property type="evidence" value="ECO:0007669"/>
    <property type="project" value="UniProtKB-KW"/>
</dbReference>
<dbReference type="PANTHER" id="PTHR43169:SF2">
    <property type="entry name" value="NAD_GMP SYNTHASE DOMAIN-CONTAINING PROTEIN"/>
    <property type="match status" value="1"/>
</dbReference>
<feature type="domain" description="NAD/GMP synthase" evidence="3">
    <location>
        <begin position="19"/>
        <end position="85"/>
    </location>
</feature>
<protein>
    <submittedName>
        <fullName evidence="4">TIGR00268 family protein</fullName>
    </submittedName>
</protein>
<evidence type="ECO:0000256" key="1">
    <source>
        <dbReference type="ARBA" id="ARBA00022598"/>
    </source>
</evidence>
<dbReference type="InterPro" id="IPR052188">
    <property type="entry name" value="Ni-pincer_cofactor_biosynth"/>
</dbReference>
<dbReference type="Proteomes" id="UP000178449">
    <property type="component" value="Unassembled WGS sequence"/>
</dbReference>
<evidence type="ECO:0000259" key="3">
    <source>
        <dbReference type="Pfam" id="PF02540"/>
    </source>
</evidence>
<dbReference type="AlphaFoldDB" id="A0A1F6G5Z1"/>
<dbReference type="GO" id="GO:0006163">
    <property type="term" value="P:purine nucleotide metabolic process"/>
    <property type="evidence" value="ECO:0007669"/>
    <property type="project" value="UniProtKB-ARBA"/>
</dbReference>
<evidence type="ECO:0000256" key="2">
    <source>
        <dbReference type="PIRSR" id="PIRSR006661-1"/>
    </source>
</evidence>
<comment type="caution">
    <text evidence="4">The sequence shown here is derived from an EMBL/GenBank/DDBJ whole genome shotgun (WGS) entry which is preliminary data.</text>
</comment>
<dbReference type="InterPro" id="IPR005232">
    <property type="entry name" value="LarE"/>
</dbReference>
<proteinExistence type="predicted"/>
<dbReference type="InterPro" id="IPR022310">
    <property type="entry name" value="NAD/GMP_synthase"/>
</dbReference>
<reference evidence="4 5" key="1">
    <citation type="journal article" date="2016" name="Nat. Commun.">
        <title>Thousands of microbial genomes shed light on interconnected biogeochemical processes in an aquifer system.</title>
        <authorList>
            <person name="Anantharaman K."/>
            <person name="Brown C.T."/>
            <person name="Hug L.A."/>
            <person name="Sharon I."/>
            <person name="Castelle C.J."/>
            <person name="Probst A.J."/>
            <person name="Thomas B.C."/>
            <person name="Singh A."/>
            <person name="Wilkins M.J."/>
            <person name="Karaoz U."/>
            <person name="Brodie E.L."/>
            <person name="Williams K.H."/>
            <person name="Hubbard S.S."/>
            <person name="Banfield J.F."/>
        </authorList>
    </citation>
    <scope>NUCLEOTIDE SEQUENCE [LARGE SCALE GENOMIC DNA]</scope>
</reference>
<feature type="active site" description="Nucleophile and sulfur donor" evidence="2">
    <location>
        <position position="173"/>
    </location>
</feature>
<sequence>MSIGDKDRKLTELLSKLGRVVVCYSGGVDSSFLLLRAQEALGHEVTAAIVKSESFEPNDYQAALDQARQLGVKLVEIEVEELAIAELAKNDSTRCYHCKTLSFGQIREQLKSQGAILDGTNADDLGEYRPGLKAKTEKAVLSPLAEVGLTKSEIRQLAKDRGLKVWDKPSSPCLNSRIPYGQPITKQKLEQVAQAELVLRKMGFKELRVRHHGDIARIEVPPKDFTQILSHKESLQSAFKALGFLYVTLDLAGFRSGSLNEGLELGA</sequence>
<dbReference type="GO" id="GO:0016783">
    <property type="term" value="F:sulfurtransferase activity"/>
    <property type="evidence" value="ECO:0007669"/>
    <property type="project" value="InterPro"/>
</dbReference>
<gene>
    <name evidence="4" type="ORF">A2527_04715</name>
</gene>
<dbReference type="PIRSF" id="PIRSF006661">
    <property type="entry name" value="PP-lp_UCP006661"/>
    <property type="match status" value="1"/>
</dbReference>
<dbReference type="CDD" id="cd01990">
    <property type="entry name" value="LarE-like"/>
    <property type="match status" value="1"/>
</dbReference>
<organism evidence="4 5">
    <name type="scientific">Candidatus Lambdaproteobacteria bacterium RIFOXYD2_FULL_50_16</name>
    <dbReference type="NCBI Taxonomy" id="1817772"/>
    <lineage>
        <taxon>Bacteria</taxon>
        <taxon>Pseudomonadati</taxon>
        <taxon>Pseudomonadota</taxon>
        <taxon>Candidatus Lambdaproteobacteria</taxon>
    </lineage>
</organism>
<dbReference type="EMBL" id="MFNE01000048">
    <property type="protein sequence ID" value="OGG93528.1"/>
    <property type="molecule type" value="Genomic_DNA"/>
</dbReference>
<dbReference type="InterPro" id="IPR014729">
    <property type="entry name" value="Rossmann-like_a/b/a_fold"/>
</dbReference>
<dbReference type="NCBIfam" id="TIGR00268">
    <property type="entry name" value="ATP-dependent sacrificial sulfur transferase LarE"/>
    <property type="match status" value="1"/>
</dbReference>
<keyword evidence="1" id="KW-0436">Ligase</keyword>
<evidence type="ECO:0000313" key="5">
    <source>
        <dbReference type="Proteomes" id="UP000178449"/>
    </source>
</evidence>
<evidence type="ECO:0000313" key="4">
    <source>
        <dbReference type="EMBL" id="OGG93528.1"/>
    </source>
</evidence>
<dbReference type="PANTHER" id="PTHR43169">
    <property type="entry name" value="EXSB FAMILY PROTEIN"/>
    <property type="match status" value="1"/>
</dbReference>
<dbReference type="Gene3D" id="3.40.50.620">
    <property type="entry name" value="HUPs"/>
    <property type="match status" value="1"/>
</dbReference>